<dbReference type="InterPro" id="IPR011249">
    <property type="entry name" value="Metalloenz_LuxS/M16"/>
</dbReference>
<accession>A0A1B1ANA2</accession>
<reference evidence="5 6" key="1">
    <citation type="submission" date="2015-11" db="EMBL/GenBank/DDBJ databases">
        <title>Whole-Genome Sequence of Candidatus Oderbacter manganicum from the National Park Lower Oder Valley, Germany.</title>
        <authorList>
            <person name="Braun B."/>
            <person name="Liere K."/>
            <person name="Szewzyk U."/>
        </authorList>
    </citation>
    <scope>NUCLEOTIDE SEQUENCE [LARGE SCALE GENOMIC DNA]</scope>
    <source>
        <strain evidence="5 6">OTSz_A_272</strain>
    </source>
</reference>
<dbReference type="Pfam" id="PF00675">
    <property type="entry name" value="Peptidase_M16"/>
    <property type="match status" value="2"/>
</dbReference>
<dbReference type="PANTHER" id="PTHR11851:SF49">
    <property type="entry name" value="MITOCHONDRIAL-PROCESSING PEPTIDASE SUBUNIT ALPHA"/>
    <property type="match status" value="1"/>
</dbReference>
<comment type="similarity">
    <text evidence="1">Belongs to the peptidase M16 family.</text>
</comment>
<feature type="domain" description="Peptidase M16 N-terminal" evidence="3">
    <location>
        <begin position="506"/>
        <end position="640"/>
    </location>
</feature>
<protein>
    <submittedName>
        <fullName evidence="5">Peptidase M16</fullName>
    </submittedName>
</protein>
<dbReference type="Gene3D" id="3.30.830.10">
    <property type="entry name" value="Metalloenzyme, LuxS/M16 peptidase-like"/>
    <property type="match status" value="4"/>
</dbReference>
<dbReference type="InParanoid" id="A0A1B1ANA2"/>
<feature type="domain" description="Peptidase M16 C-terminal" evidence="4">
    <location>
        <begin position="206"/>
        <end position="379"/>
    </location>
</feature>
<keyword evidence="6" id="KW-1185">Reference proteome</keyword>
<dbReference type="Proteomes" id="UP000092498">
    <property type="component" value="Chromosome"/>
</dbReference>
<dbReference type="Pfam" id="PF05193">
    <property type="entry name" value="Peptidase_M16_C"/>
    <property type="match status" value="2"/>
</dbReference>
<dbReference type="KEGG" id="cbot:ATE48_11965"/>
<keyword evidence="2" id="KW-0482">Metalloprotease</keyword>
<dbReference type="GO" id="GO:0008237">
    <property type="term" value="F:metallopeptidase activity"/>
    <property type="evidence" value="ECO:0007669"/>
    <property type="project" value="UniProtKB-KW"/>
</dbReference>
<keyword evidence="2" id="KW-0378">Hydrolase</keyword>
<dbReference type="SUPFAM" id="SSF63411">
    <property type="entry name" value="LuxS/MPP-like metallohydrolase"/>
    <property type="match status" value="4"/>
</dbReference>
<dbReference type="InterPro" id="IPR007863">
    <property type="entry name" value="Peptidase_M16_C"/>
</dbReference>
<evidence type="ECO:0000256" key="2">
    <source>
        <dbReference type="ARBA" id="ARBA00023049"/>
    </source>
</evidence>
<keyword evidence="2" id="KW-0645">Protease</keyword>
<dbReference type="STRING" id="1759059.ATE48_11965"/>
<dbReference type="InterPro" id="IPR011765">
    <property type="entry name" value="Pept_M16_N"/>
</dbReference>
<dbReference type="GO" id="GO:0046872">
    <property type="term" value="F:metal ion binding"/>
    <property type="evidence" value="ECO:0007669"/>
    <property type="project" value="InterPro"/>
</dbReference>
<evidence type="ECO:0000259" key="3">
    <source>
        <dbReference type="Pfam" id="PF00675"/>
    </source>
</evidence>
<evidence type="ECO:0000313" key="6">
    <source>
        <dbReference type="Proteomes" id="UP000092498"/>
    </source>
</evidence>
<sequence length="929" mass="101068">MAFGVCVLLSSCASSSAPTASGDHAAVEALLEGVDIGYETFTLDNGLRVVVHEDNKAPVVAVSIWYNVGSKDEPPGRTGFAHLFEHLMFNGSENAPGDYFEPLREIGATDLNGTTWFDRTNYFQTVPRSALERALFLESDRMGHLLGAVTQENLTNQIGVVQNEKRQGDNQPYGMVEYAQLEALFPESHPYHHSTIGSMADLSAASLADVHAWFRENYGPNNAVLVLAGNINTAEARQLVERYFGDIARGPVNTPAAADVPTLPNRIDETMYDRVATTRLYRNWVVPGLTDEDQVALQVGATILGGLASSRLDNELVRGEQTAVRVSAGVQPFQRVSMFEVDVDVKPGEDADAVSRRLDEIITEFVANGPTEDEVRRTVMRTLSGRIRGLERVGGFDGKAVALAEGMLYADNPDFERQRLQELASITPEQVRAVMQRWLSRPVYALRVVPGDRAAYAEAPATGRGPAAPPSNYVAGPPRQMPAVAADASLDFPDVQRGRLTNGIEVVYAQRTAVPVTYVTVEFDAGVAADPVNRLGTQALMLNLLNEGTTSLNSIQLAEAQERLGATVYNGATLDRTVIGLTSLSTNLDPSLALLGDVIRNPAFSPAEVERVRRQQLAGIASEMTRPDAIARRTLPALLYGADHPYGRPFSGSGTANVVETLTRDELVAFHQAWIRPDSATIYVVSDLPLNRVTAALNRTFGNWTPPSVARGTKNFGAVIPTLRPRIVLVNRPQSPQSFILAGQVLNAQGTDDLLNLQSANEVLGAGFLARINMELRERRGWSYGARGAVQLVEHQIPYLIQAPVQADRTGDSIAATLEQINAFLTNDGVRAAELNRNIPGNIRQLSGQFETSPAILGALQSNALYNRPDNYWETVADRYRGMTTQGLDQVARQYIDGDNFVWVIVGDASVVRPQLDRLGLPVEVVNPQ</sequence>
<feature type="domain" description="Peptidase M16 N-terminal" evidence="3">
    <location>
        <begin position="49"/>
        <end position="173"/>
    </location>
</feature>
<organism evidence="5 6">
    <name type="scientific">Candidatus Viadribacter manganicus</name>
    <dbReference type="NCBI Taxonomy" id="1759059"/>
    <lineage>
        <taxon>Bacteria</taxon>
        <taxon>Pseudomonadati</taxon>
        <taxon>Pseudomonadota</taxon>
        <taxon>Alphaproteobacteria</taxon>
        <taxon>Hyphomonadales</taxon>
        <taxon>Hyphomonadaceae</taxon>
        <taxon>Candidatus Viadribacter</taxon>
    </lineage>
</organism>
<proteinExistence type="inferred from homology"/>
<feature type="domain" description="Peptidase M16 C-terminal" evidence="4">
    <location>
        <begin position="662"/>
        <end position="837"/>
    </location>
</feature>
<dbReference type="FunCoup" id="A0A1B1ANA2">
    <property type="interactions" value="155"/>
</dbReference>
<dbReference type="AlphaFoldDB" id="A0A1B1ANA2"/>
<dbReference type="InterPro" id="IPR050361">
    <property type="entry name" value="MPP/UQCRC_Complex"/>
</dbReference>
<gene>
    <name evidence="5" type="ORF">ATE48_11965</name>
</gene>
<evidence type="ECO:0000259" key="4">
    <source>
        <dbReference type="Pfam" id="PF05193"/>
    </source>
</evidence>
<dbReference type="EMBL" id="CP013244">
    <property type="protein sequence ID" value="ANP48052.1"/>
    <property type="molecule type" value="Genomic_DNA"/>
</dbReference>
<evidence type="ECO:0000256" key="1">
    <source>
        <dbReference type="ARBA" id="ARBA00007261"/>
    </source>
</evidence>
<dbReference type="PANTHER" id="PTHR11851">
    <property type="entry name" value="METALLOPROTEASE"/>
    <property type="match status" value="1"/>
</dbReference>
<evidence type="ECO:0000313" key="5">
    <source>
        <dbReference type="EMBL" id="ANP48052.1"/>
    </source>
</evidence>
<name>A0A1B1ANA2_9PROT</name>